<dbReference type="Proteomes" id="UP000322225">
    <property type="component" value="Chromosome 5"/>
</dbReference>
<feature type="region of interest" description="Disordered" evidence="1">
    <location>
        <begin position="217"/>
        <end position="283"/>
    </location>
</feature>
<dbReference type="GeneID" id="43585438"/>
<sequence length="341" mass="38974">MPGSRSRNSPQNETTARPDIFAPLGSAYFTPTVPSRTIDLFVAHSGRLFTPPTQLSSNDEESVNKLDDGLCDDEKTKGTQEMLEKLPRLMFAKRDDPLIPIMRTRPWVLYDYRWVQACVKAGRMLPMGDYVIDEEERQFLVKEEEEQRFDMEARRESHRLTDEVGSSNSTHNLQATSLSTTDDKEDEHLLQSSSRKNEEWYHNPRLTLDTTRPVVLLPHPDDDHKPITSTDRGLSEIDSSPSTMKKRKRSQTVGDDLHLPTMIKTNASPSKHSPSISGGDAHDNREFIDHSVRLTVDPTYIDALPANLVDHIKRIIEEENEELRKRLGERDLRKKMSGAQM</sequence>
<evidence type="ECO:0000313" key="3">
    <source>
        <dbReference type="Proteomes" id="UP000322225"/>
    </source>
</evidence>
<keyword evidence="3" id="KW-1185">Reference proteome</keyword>
<dbReference type="AlphaFoldDB" id="A0A5M6C832"/>
<reference evidence="2" key="2">
    <citation type="submission" date="2024-01" db="EMBL/GenBank/DDBJ databases">
        <title>Comparative genomics of Cryptococcus and Kwoniella reveals pathogenesis evolution and contrasting modes of karyotype evolution via chromosome fusion or intercentromeric recombination.</title>
        <authorList>
            <person name="Coelho M.A."/>
            <person name="David-Palma M."/>
            <person name="Shea T."/>
            <person name="Bowers K."/>
            <person name="McGinley-Smith S."/>
            <person name="Mohammad A.W."/>
            <person name="Gnirke A."/>
            <person name="Yurkov A.M."/>
            <person name="Nowrousian M."/>
            <person name="Sun S."/>
            <person name="Cuomo C.A."/>
            <person name="Heitman J."/>
        </authorList>
    </citation>
    <scope>NUCLEOTIDE SEQUENCE</scope>
    <source>
        <strain evidence="2">CBS 12478</strain>
    </source>
</reference>
<feature type="compositionally biased region" description="Polar residues" evidence="1">
    <location>
        <begin position="164"/>
        <end position="180"/>
    </location>
</feature>
<dbReference type="PROSITE" id="PS50172">
    <property type="entry name" value="BRCT"/>
    <property type="match status" value="1"/>
</dbReference>
<feature type="compositionally biased region" description="Polar residues" evidence="1">
    <location>
        <begin position="227"/>
        <end position="243"/>
    </location>
</feature>
<dbReference type="InterPro" id="IPR001357">
    <property type="entry name" value="BRCT_dom"/>
</dbReference>
<proteinExistence type="predicted"/>
<protein>
    <submittedName>
        <fullName evidence="2">Uncharacterized protein</fullName>
    </submittedName>
</protein>
<feature type="region of interest" description="Disordered" evidence="1">
    <location>
        <begin position="146"/>
        <end position="205"/>
    </location>
</feature>
<name>A0A5M6C832_9TREE</name>
<dbReference type="EMBL" id="CP144055">
    <property type="protein sequence ID" value="WWD18497.1"/>
    <property type="molecule type" value="Genomic_DNA"/>
</dbReference>
<reference evidence="2" key="1">
    <citation type="submission" date="2017-08" db="EMBL/GenBank/DDBJ databases">
        <authorList>
            <person name="Cuomo C."/>
            <person name="Billmyre B."/>
            <person name="Heitman J."/>
        </authorList>
    </citation>
    <scope>NUCLEOTIDE SEQUENCE</scope>
    <source>
        <strain evidence="2">CBS 12478</strain>
    </source>
</reference>
<evidence type="ECO:0000256" key="1">
    <source>
        <dbReference type="SAM" id="MobiDB-lite"/>
    </source>
</evidence>
<accession>A0A5M6C832</accession>
<dbReference type="KEGG" id="ksn:43585438"/>
<dbReference type="RefSeq" id="XP_031864225.1">
    <property type="nucleotide sequence ID" value="XM_032001335.1"/>
</dbReference>
<feature type="compositionally biased region" description="Polar residues" evidence="1">
    <location>
        <begin position="263"/>
        <end position="276"/>
    </location>
</feature>
<organism evidence="2 3">
    <name type="scientific">Kwoniella shandongensis</name>
    <dbReference type="NCBI Taxonomy" id="1734106"/>
    <lineage>
        <taxon>Eukaryota</taxon>
        <taxon>Fungi</taxon>
        <taxon>Dikarya</taxon>
        <taxon>Basidiomycota</taxon>
        <taxon>Agaricomycotina</taxon>
        <taxon>Tremellomycetes</taxon>
        <taxon>Tremellales</taxon>
        <taxon>Cryptococcaceae</taxon>
        <taxon>Kwoniella</taxon>
    </lineage>
</organism>
<gene>
    <name evidence="2" type="ORF">CI109_102949</name>
</gene>
<feature type="compositionally biased region" description="Basic and acidic residues" evidence="1">
    <location>
        <begin position="62"/>
        <end position="74"/>
    </location>
</feature>
<feature type="region of interest" description="Disordered" evidence="1">
    <location>
        <begin position="52"/>
        <end position="74"/>
    </location>
</feature>
<feature type="compositionally biased region" description="Basic and acidic residues" evidence="1">
    <location>
        <begin position="148"/>
        <end position="162"/>
    </location>
</feature>
<evidence type="ECO:0000313" key="2">
    <source>
        <dbReference type="EMBL" id="WWD18497.1"/>
    </source>
</evidence>